<dbReference type="Pfam" id="PF00132">
    <property type="entry name" value="Hexapep"/>
    <property type="match status" value="1"/>
</dbReference>
<dbReference type="Proteomes" id="UP000740605">
    <property type="component" value="Unassembled WGS sequence"/>
</dbReference>
<comment type="caution">
    <text evidence="2">The sequence shown here is derived from an EMBL/GenBank/DDBJ whole genome shotgun (WGS) entry which is preliminary data.</text>
</comment>
<accession>A0ABS5XSV7</accession>
<keyword evidence="3" id="KW-1185">Reference proteome</keyword>
<keyword evidence="2" id="KW-0808">Transferase</keyword>
<feature type="domain" description="Polysaccharide pyruvyl transferase" evidence="1">
    <location>
        <begin position="133"/>
        <end position="307"/>
    </location>
</feature>
<dbReference type="EMBL" id="JAFLHG010000004">
    <property type="protein sequence ID" value="MBT8797605.1"/>
    <property type="molecule type" value="Genomic_DNA"/>
</dbReference>
<name>A0ABS5XSV7_9MICO</name>
<dbReference type="GO" id="GO:0016740">
    <property type="term" value="F:transferase activity"/>
    <property type="evidence" value="ECO:0007669"/>
    <property type="project" value="UniProtKB-KW"/>
</dbReference>
<dbReference type="SUPFAM" id="SSF51161">
    <property type="entry name" value="Trimeric LpxA-like enzymes"/>
    <property type="match status" value="1"/>
</dbReference>
<protein>
    <submittedName>
        <fullName evidence="2">Polysaccharide pyruvyl transferase family protein</fullName>
    </submittedName>
</protein>
<evidence type="ECO:0000313" key="3">
    <source>
        <dbReference type="Proteomes" id="UP000740605"/>
    </source>
</evidence>
<organism evidence="2 3">
    <name type="scientific">Microbacterium flavum</name>
    <dbReference type="NCBI Taxonomy" id="415216"/>
    <lineage>
        <taxon>Bacteria</taxon>
        <taxon>Bacillati</taxon>
        <taxon>Actinomycetota</taxon>
        <taxon>Actinomycetes</taxon>
        <taxon>Micrococcales</taxon>
        <taxon>Microbacteriaceae</taxon>
        <taxon>Microbacterium</taxon>
    </lineage>
</organism>
<dbReference type="InterPro" id="IPR011004">
    <property type="entry name" value="Trimer_LpxA-like_sf"/>
</dbReference>
<evidence type="ECO:0000259" key="1">
    <source>
        <dbReference type="Pfam" id="PF04230"/>
    </source>
</evidence>
<dbReference type="InterPro" id="IPR001451">
    <property type="entry name" value="Hexapep"/>
</dbReference>
<dbReference type="InterPro" id="IPR050179">
    <property type="entry name" value="Trans_hexapeptide_repeat"/>
</dbReference>
<dbReference type="PANTHER" id="PTHR43300:SF11">
    <property type="entry name" value="ACETYLTRANSFERASE RV3034C-RELATED"/>
    <property type="match status" value="1"/>
</dbReference>
<dbReference type="Gene3D" id="2.160.10.10">
    <property type="entry name" value="Hexapeptide repeat proteins"/>
    <property type="match status" value="1"/>
</dbReference>
<dbReference type="RefSeq" id="WP_215486846.1">
    <property type="nucleotide sequence ID" value="NZ_BAAAPJ010000002.1"/>
</dbReference>
<evidence type="ECO:0000313" key="2">
    <source>
        <dbReference type="EMBL" id="MBT8797605.1"/>
    </source>
</evidence>
<dbReference type="Pfam" id="PF04230">
    <property type="entry name" value="PS_pyruv_trans"/>
    <property type="match status" value="1"/>
</dbReference>
<dbReference type="PANTHER" id="PTHR43300">
    <property type="entry name" value="ACETYLTRANSFERASE"/>
    <property type="match status" value="1"/>
</dbReference>
<dbReference type="InterPro" id="IPR007345">
    <property type="entry name" value="Polysacch_pyruvyl_Trfase"/>
</dbReference>
<gene>
    <name evidence="2" type="ORF">J0P97_05915</name>
</gene>
<proteinExistence type="predicted"/>
<sequence>MGAFERDNFGDLLYAELARAVARERFDLVLATPVAADMRHDLGVELLAAGATLRDTGATGIWVVGGEVGATSQEYVYKTRFGEAALAALLRMPPERAHERMAEAMGGVLYAAPYIPRPSALTSTENASLALTSVGLAGVRTISDERMREVADTLREASYIGVRDPRSSGVLDALDIEHELAPDFAHTISQRYTPAPASDEYILVHLPQAAIEAHGAEAWRRAIVDLAGAARTEVRLFLAGTAPGHDSVDGVTALAADCRQRGAHVTVSSARGVYPRIDEIAGARLWVGGSLHGRIVAESYGVPRVSLRKSKVDAYAEYWDPMMPYGLDPAGVADAAREALRSSSGRDRPGVHGVAASESIERAVEALQAPVVRRLGGRRNPEKTRRKGRVGVSEEIPGVPAERSAALRRYGLDAHPGSMGSLGVAHEFRWEGPTRTNRAAFAGACRFGAFSYAADGGFWATDVGRYCSIEASAHVGHFNHPMSWLSTNPFQYQRSFRIATSPEFAFHEEYTQYSPTARNNQLASDVTRARTAIGNDVWMGFGVQVMPGVTIGDGAVLAAGAVVTKDVEPYTIVGGVPAKVIGRRFADDIVAELLDLAWWKFAPWQLEGVEFSDIRAAISGVRALRDRGEQEYAPQEFSLKGSTVTPV</sequence>
<reference evidence="2 3" key="1">
    <citation type="submission" date="2021-03" db="EMBL/GenBank/DDBJ databases">
        <title>Microbacterium pauli sp. nov., isolated from microfiltered milk.</title>
        <authorList>
            <person name="Bellassi P."/>
            <person name="Fontana A."/>
            <person name="Callegari M.L."/>
            <person name="Lorenzo M."/>
            <person name="Cappa F."/>
        </authorList>
    </citation>
    <scope>NUCLEOTIDE SEQUENCE [LARGE SCALE GENOMIC DNA]</scope>
    <source>
        <strain evidence="2 3">DSM 18909</strain>
    </source>
</reference>
<dbReference type="CDD" id="cd03349">
    <property type="entry name" value="LbH_XAT"/>
    <property type="match status" value="1"/>
</dbReference>